<evidence type="ECO:0000313" key="3">
    <source>
        <dbReference type="Proteomes" id="UP000242515"/>
    </source>
</evidence>
<dbReference type="Proteomes" id="UP000242515">
    <property type="component" value="Unassembled WGS sequence"/>
</dbReference>
<sequence length="99" mass="10831">MSQTLHWQCEESILSLQGELVHDSLAGLWQQRHQVLTGIRAIDLSQLSRVDSAGLALLVHFSSSVDAKDPLLLQGVQPALRSLIALYNLQGVLPYEVSG</sequence>
<dbReference type="SUPFAM" id="SSF52091">
    <property type="entry name" value="SpoIIaa-like"/>
    <property type="match status" value="1"/>
</dbReference>
<dbReference type="EMBL" id="FOGC01000001">
    <property type="protein sequence ID" value="SEQ07113.1"/>
    <property type="molecule type" value="Genomic_DNA"/>
</dbReference>
<dbReference type="PANTHER" id="PTHR35849">
    <property type="entry name" value="BLR2341 PROTEIN"/>
    <property type="match status" value="1"/>
</dbReference>
<evidence type="ECO:0000313" key="2">
    <source>
        <dbReference type="EMBL" id="SEQ07113.1"/>
    </source>
</evidence>
<dbReference type="NCBIfam" id="NF033618">
    <property type="entry name" value="mlaB_1"/>
    <property type="match status" value="1"/>
</dbReference>
<dbReference type="STRING" id="988801.SAMN05216522_10191"/>
<dbReference type="InterPro" id="IPR036513">
    <property type="entry name" value="STAS_dom_sf"/>
</dbReference>
<evidence type="ECO:0000259" key="1">
    <source>
        <dbReference type="PROSITE" id="PS50801"/>
    </source>
</evidence>
<dbReference type="CDD" id="cd07043">
    <property type="entry name" value="STAS_anti-anti-sigma_factors"/>
    <property type="match status" value="1"/>
</dbReference>
<dbReference type="RefSeq" id="WP_092671172.1">
    <property type="nucleotide sequence ID" value="NZ_FOGC01000001.1"/>
</dbReference>
<dbReference type="InterPro" id="IPR058548">
    <property type="entry name" value="MlaB-like_STAS"/>
</dbReference>
<proteinExistence type="predicted"/>
<keyword evidence="3" id="KW-1185">Reference proteome</keyword>
<dbReference type="InterPro" id="IPR049743">
    <property type="entry name" value="MlaB"/>
</dbReference>
<name>A0A1H9D2Q2_9GAMM</name>
<dbReference type="Gene3D" id="3.30.750.24">
    <property type="entry name" value="STAS domain"/>
    <property type="match status" value="1"/>
</dbReference>
<gene>
    <name evidence="2" type="ORF">SAMN05216522_10191</name>
</gene>
<dbReference type="Pfam" id="PF13466">
    <property type="entry name" value="STAS_2"/>
    <property type="match status" value="1"/>
</dbReference>
<dbReference type="PROSITE" id="PS50801">
    <property type="entry name" value="STAS"/>
    <property type="match status" value="1"/>
</dbReference>
<dbReference type="OrthoDB" id="5687860at2"/>
<accession>A0A1H9D2Q2</accession>
<dbReference type="InterPro" id="IPR002645">
    <property type="entry name" value="STAS_dom"/>
</dbReference>
<dbReference type="AlphaFoldDB" id="A0A1H9D2Q2"/>
<protein>
    <submittedName>
        <fullName evidence="2">Phospholipid transport system transporter-binding protein</fullName>
    </submittedName>
</protein>
<organism evidence="2 3">
    <name type="scientific">Rosenbergiella nectarea</name>
    <dbReference type="NCBI Taxonomy" id="988801"/>
    <lineage>
        <taxon>Bacteria</taxon>
        <taxon>Pseudomonadati</taxon>
        <taxon>Pseudomonadota</taxon>
        <taxon>Gammaproteobacteria</taxon>
        <taxon>Enterobacterales</taxon>
        <taxon>Erwiniaceae</taxon>
        <taxon>Rosenbergiella</taxon>
    </lineage>
</organism>
<reference evidence="3" key="1">
    <citation type="submission" date="2016-10" db="EMBL/GenBank/DDBJ databases">
        <authorList>
            <person name="Varghese N."/>
            <person name="Submissions S."/>
        </authorList>
    </citation>
    <scope>NUCLEOTIDE SEQUENCE [LARGE SCALE GENOMIC DNA]</scope>
    <source>
        <strain evidence="3">8N4</strain>
    </source>
</reference>
<dbReference type="InterPro" id="IPR052746">
    <property type="entry name" value="MlaB_ABC_Transporter"/>
</dbReference>
<feature type="domain" description="STAS" evidence="1">
    <location>
        <begin position="13"/>
        <end position="99"/>
    </location>
</feature>
<dbReference type="PANTHER" id="PTHR35849:SF1">
    <property type="entry name" value="INTERMEMBRANE PHOSPHOLIPID TRANSPORT SYSTEM BINDING PROTEIN MLAB"/>
    <property type="match status" value="1"/>
</dbReference>